<keyword evidence="6" id="KW-1003">Cell membrane</keyword>
<evidence type="ECO:0000256" key="4">
    <source>
        <dbReference type="ARBA" id="ARBA00023136"/>
    </source>
</evidence>
<sequence length="271" mass="29506">MSRLSFAHPPGAAREVDPGTDLRATILREFTLLTRNRVNFVLSLMPTLVYLLLMNTSLSNLVHNIDYRGTRLSYDVFLLPMVLMSATLSAALVSGLALFQEELSGIATELWSYPLRRSRYLIGKITVGIGVVLLQTVVALVVAALVLRVDLGLANWAALALTLVVTAAAFNAMYLVVALAIRDFQLFNIITNTSLPVLLFSSPSLYSRDDMPLVLRWLSTINPVTYGVTAMRDSVAFGLGTAWPSLLVLVVLAPVSYFAASTALLRRASGM</sequence>
<dbReference type="RefSeq" id="WP_345635128.1">
    <property type="nucleotide sequence ID" value="NZ_BAABJQ010000021.1"/>
</dbReference>
<feature type="transmembrane region" description="Helical" evidence="6">
    <location>
        <begin position="242"/>
        <end position="265"/>
    </location>
</feature>
<dbReference type="PANTHER" id="PTHR43229:SF2">
    <property type="entry name" value="NODULATION PROTEIN J"/>
    <property type="match status" value="1"/>
</dbReference>
<keyword evidence="6" id="KW-0813">Transport</keyword>
<protein>
    <recommendedName>
        <fullName evidence="6">Transport permease protein</fullName>
    </recommendedName>
</protein>
<keyword evidence="2 6" id="KW-0812">Transmembrane</keyword>
<feature type="transmembrane region" description="Helical" evidence="6">
    <location>
        <begin position="153"/>
        <end position="179"/>
    </location>
</feature>
<evidence type="ECO:0000259" key="7">
    <source>
        <dbReference type="PROSITE" id="PS51012"/>
    </source>
</evidence>
<gene>
    <name evidence="8" type="ORF">GCM10023322_59190</name>
</gene>
<dbReference type="PANTHER" id="PTHR43229">
    <property type="entry name" value="NODULATION PROTEIN J"/>
    <property type="match status" value="1"/>
</dbReference>
<comment type="similarity">
    <text evidence="6">Belongs to the ABC-2 integral membrane protein family.</text>
</comment>
<dbReference type="InterPro" id="IPR051784">
    <property type="entry name" value="Nod_factor_ABC_transporter"/>
</dbReference>
<evidence type="ECO:0000313" key="9">
    <source>
        <dbReference type="Proteomes" id="UP001501570"/>
    </source>
</evidence>
<comment type="subcellular location">
    <subcellularLocation>
        <location evidence="6">Cell membrane</location>
        <topology evidence="6">Multi-pass membrane protein</topology>
    </subcellularLocation>
    <subcellularLocation>
        <location evidence="1">Membrane</location>
        <topology evidence="1">Multi-pass membrane protein</topology>
    </subcellularLocation>
</comment>
<feature type="transmembrane region" description="Helical" evidence="6">
    <location>
        <begin position="186"/>
        <end position="206"/>
    </location>
</feature>
<feature type="transmembrane region" description="Helical" evidence="6">
    <location>
        <begin position="120"/>
        <end position="147"/>
    </location>
</feature>
<dbReference type="Pfam" id="PF01061">
    <property type="entry name" value="ABC2_membrane"/>
    <property type="match status" value="1"/>
</dbReference>
<evidence type="ECO:0000256" key="3">
    <source>
        <dbReference type="ARBA" id="ARBA00022989"/>
    </source>
</evidence>
<evidence type="ECO:0000256" key="5">
    <source>
        <dbReference type="ARBA" id="ARBA00023251"/>
    </source>
</evidence>
<keyword evidence="9" id="KW-1185">Reference proteome</keyword>
<dbReference type="PROSITE" id="PS51012">
    <property type="entry name" value="ABC_TM2"/>
    <property type="match status" value="1"/>
</dbReference>
<accession>A0ABP9SGL6</accession>
<evidence type="ECO:0000256" key="6">
    <source>
        <dbReference type="RuleBase" id="RU361157"/>
    </source>
</evidence>
<proteinExistence type="inferred from homology"/>
<dbReference type="InterPro" id="IPR000412">
    <property type="entry name" value="ABC_2_transport"/>
</dbReference>
<dbReference type="EMBL" id="BAABJQ010000021">
    <property type="protein sequence ID" value="GAA5194539.1"/>
    <property type="molecule type" value="Genomic_DNA"/>
</dbReference>
<organism evidence="8 9">
    <name type="scientific">Rugosimonospora acidiphila</name>
    <dbReference type="NCBI Taxonomy" id="556531"/>
    <lineage>
        <taxon>Bacteria</taxon>
        <taxon>Bacillati</taxon>
        <taxon>Actinomycetota</taxon>
        <taxon>Actinomycetes</taxon>
        <taxon>Micromonosporales</taxon>
        <taxon>Micromonosporaceae</taxon>
        <taxon>Rugosimonospora</taxon>
    </lineage>
</organism>
<feature type="transmembrane region" description="Helical" evidence="6">
    <location>
        <begin position="38"/>
        <end position="57"/>
    </location>
</feature>
<dbReference type="InterPro" id="IPR013525">
    <property type="entry name" value="ABC2_TM"/>
</dbReference>
<dbReference type="Proteomes" id="UP001501570">
    <property type="component" value="Unassembled WGS sequence"/>
</dbReference>
<keyword evidence="4 6" id="KW-0472">Membrane</keyword>
<feature type="domain" description="ABC transmembrane type-2" evidence="7">
    <location>
        <begin position="38"/>
        <end position="267"/>
    </location>
</feature>
<feature type="transmembrane region" description="Helical" evidence="6">
    <location>
        <begin position="77"/>
        <end position="99"/>
    </location>
</feature>
<reference evidence="9" key="1">
    <citation type="journal article" date="2019" name="Int. J. Syst. Evol. Microbiol.">
        <title>The Global Catalogue of Microorganisms (GCM) 10K type strain sequencing project: providing services to taxonomists for standard genome sequencing and annotation.</title>
        <authorList>
            <consortium name="The Broad Institute Genomics Platform"/>
            <consortium name="The Broad Institute Genome Sequencing Center for Infectious Disease"/>
            <person name="Wu L."/>
            <person name="Ma J."/>
        </authorList>
    </citation>
    <scope>NUCLEOTIDE SEQUENCE [LARGE SCALE GENOMIC DNA]</scope>
    <source>
        <strain evidence="9">JCM 18304</strain>
    </source>
</reference>
<dbReference type="PIRSF" id="PIRSF006648">
    <property type="entry name" value="DrrB"/>
    <property type="match status" value="1"/>
</dbReference>
<dbReference type="InterPro" id="IPR047817">
    <property type="entry name" value="ABC2_TM_bact-type"/>
</dbReference>
<evidence type="ECO:0000256" key="1">
    <source>
        <dbReference type="ARBA" id="ARBA00004141"/>
    </source>
</evidence>
<keyword evidence="5" id="KW-0046">Antibiotic resistance</keyword>
<evidence type="ECO:0000256" key="2">
    <source>
        <dbReference type="ARBA" id="ARBA00022692"/>
    </source>
</evidence>
<evidence type="ECO:0000313" key="8">
    <source>
        <dbReference type="EMBL" id="GAA5194539.1"/>
    </source>
</evidence>
<comment type="caution">
    <text evidence="8">The sequence shown here is derived from an EMBL/GenBank/DDBJ whole genome shotgun (WGS) entry which is preliminary data.</text>
</comment>
<name>A0ABP9SGL6_9ACTN</name>
<keyword evidence="3 6" id="KW-1133">Transmembrane helix</keyword>